<dbReference type="Gene3D" id="2.60.210.10">
    <property type="entry name" value="Apoptosis, Tumor Necrosis Factor Receptor Associated Protein 2, Chain A"/>
    <property type="match status" value="1"/>
</dbReference>
<dbReference type="Gene3D" id="1.25.40.420">
    <property type="match status" value="1"/>
</dbReference>
<dbReference type="SUPFAM" id="SSF54695">
    <property type="entry name" value="POZ domain"/>
    <property type="match status" value="1"/>
</dbReference>
<dbReference type="EMBL" id="CAXIEN010000083">
    <property type="protein sequence ID" value="CAL1275157.1"/>
    <property type="molecule type" value="Genomic_DNA"/>
</dbReference>
<keyword evidence="4" id="KW-1185">Reference proteome</keyword>
<proteinExistence type="predicted"/>
<dbReference type="InterPro" id="IPR002083">
    <property type="entry name" value="MATH/TRAF_dom"/>
</dbReference>
<name>A0AAV1ZX87_9ARAC</name>
<reference evidence="3 4" key="1">
    <citation type="submission" date="2024-04" db="EMBL/GenBank/DDBJ databases">
        <authorList>
            <person name="Rising A."/>
            <person name="Reimegard J."/>
            <person name="Sonavane S."/>
            <person name="Akerstrom W."/>
            <person name="Nylinder S."/>
            <person name="Hedman E."/>
            <person name="Kallberg Y."/>
        </authorList>
    </citation>
    <scope>NUCLEOTIDE SEQUENCE [LARGE SCALE GENOMIC DNA]</scope>
</reference>
<sequence length="560" mass="64005">MMFLSDMFLVAWCTLFISILTHTILPLVSWCSLLICFLTHSMLYFSTLDIAPSNTATRDDSDAKGCTFLWKIENLSYCWLKRGECIKSPAFTVDSLYGTIWSLCLFPKGVKNQNSATVVLKREHEHCGPNFIQVKYQIALLDKDGSVLEDKHIWEKGFQKEKSVFFYVCKGQEKVPENERKSFLPSDTLTIQCKIWQKDEDPVVLELLSAQTVFKVQRRSFVWTIDKFTTLKPHQQSKFMLIDKMTDGAINFNLVLNKRSGSDNKIDINICSFDECINFISFKVLITDSKGIKVNCGNHEYLNSNLKKGIFFPLSFSKLMNEKTTYLPNDVLTLDCEYAFSFVTSSRKCARCGKISLLETEKSVKIKKAIKDQKENSELTSILVNDLKSMYSNAILCDTELRTSTQTFSAHKAILSARSCVFRTMFSSDMKEKNSGHVDITDLDDETVHRMLTYIYTDSLGDLQLESATNLYTAADKYNIQSLKRRCSSFLKDNLFPSTACGVLALADMHQDHDLKNAVQGYIMNHDKEIFDTQEWKHFMSTNLNLAADVMYQKVSHATL</sequence>
<dbReference type="CDD" id="cd00121">
    <property type="entry name" value="MATH"/>
    <property type="match status" value="1"/>
</dbReference>
<dbReference type="InterPro" id="IPR008974">
    <property type="entry name" value="TRAF-like"/>
</dbReference>
<evidence type="ECO:0000313" key="3">
    <source>
        <dbReference type="EMBL" id="CAL1275157.1"/>
    </source>
</evidence>
<organism evidence="3 4">
    <name type="scientific">Larinioides sclopetarius</name>
    <dbReference type="NCBI Taxonomy" id="280406"/>
    <lineage>
        <taxon>Eukaryota</taxon>
        <taxon>Metazoa</taxon>
        <taxon>Ecdysozoa</taxon>
        <taxon>Arthropoda</taxon>
        <taxon>Chelicerata</taxon>
        <taxon>Arachnida</taxon>
        <taxon>Araneae</taxon>
        <taxon>Araneomorphae</taxon>
        <taxon>Entelegynae</taxon>
        <taxon>Araneoidea</taxon>
        <taxon>Araneidae</taxon>
        <taxon>Larinioides</taxon>
    </lineage>
</organism>
<gene>
    <name evidence="3" type="ORF">LARSCL_LOCUS7919</name>
</gene>
<protein>
    <submittedName>
        <fullName evidence="3">Uncharacterized protein</fullName>
    </submittedName>
</protein>
<dbReference type="PROSITE" id="PS50097">
    <property type="entry name" value="BTB"/>
    <property type="match status" value="1"/>
</dbReference>
<dbReference type="InterPro" id="IPR011333">
    <property type="entry name" value="SKP1/BTB/POZ_sf"/>
</dbReference>
<dbReference type="Gene3D" id="3.30.710.10">
    <property type="entry name" value="Potassium Channel Kv1.1, Chain A"/>
    <property type="match status" value="1"/>
</dbReference>
<dbReference type="FunFam" id="3.30.710.10:FF:000159">
    <property type="entry name" value="Speckle-type POZ protein B"/>
    <property type="match status" value="1"/>
</dbReference>
<dbReference type="InterPro" id="IPR000210">
    <property type="entry name" value="BTB/POZ_dom"/>
</dbReference>
<dbReference type="AlphaFoldDB" id="A0AAV1ZX87"/>
<evidence type="ECO:0000259" key="1">
    <source>
        <dbReference type="PROSITE" id="PS50097"/>
    </source>
</evidence>
<dbReference type="Proteomes" id="UP001497382">
    <property type="component" value="Unassembled WGS sequence"/>
</dbReference>
<dbReference type="GO" id="GO:0030163">
    <property type="term" value="P:protein catabolic process"/>
    <property type="evidence" value="ECO:0007669"/>
    <property type="project" value="UniProtKB-ARBA"/>
</dbReference>
<comment type="caution">
    <text evidence="3">The sequence shown here is derived from an EMBL/GenBank/DDBJ whole genome shotgun (WGS) entry which is preliminary data.</text>
</comment>
<dbReference type="PANTHER" id="PTHR24413">
    <property type="entry name" value="SPECKLE-TYPE POZ PROTEIN"/>
    <property type="match status" value="1"/>
</dbReference>
<dbReference type="PROSITE" id="PS50144">
    <property type="entry name" value="MATH"/>
    <property type="match status" value="1"/>
</dbReference>
<feature type="domain" description="MATH" evidence="2">
    <location>
        <begin position="65"/>
        <end position="195"/>
    </location>
</feature>
<feature type="domain" description="BTB" evidence="1">
    <location>
        <begin position="397"/>
        <end position="460"/>
    </location>
</feature>
<evidence type="ECO:0000313" key="4">
    <source>
        <dbReference type="Proteomes" id="UP001497382"/>
    </source>
</evidence>
<dbReference type="SMART" id="SM00225">
    <property type="entry name" value="BTB"/>
    <property type="match status" value="1"/>
</dbReference>
<evidence type="ECO:0000259" key="2">
    <source>
        <dbReference type="PROSITE" id="PS50144"/>
    </source>
</evidence>
<dbReference type="SUPFAM" id="SSF49599">
    <property type="entry name" value="TRAF domain-like"/>
    <property type="match status" value="2"/>
</dbReference>
<accession>A0AAV1ZX87</accession>
<dbReference type="Pfam" id="PF22486">
    <property type="entry name" value="MATH_2"/>
    <property type="match status" value="1"/>
</dbReference>
<dbReference type="Pfam" id="PF00651">
    <property type="entry name" value="BTB"/>
    <property type="match status" value="1"/>
</dbReference>